<evidence type="ECO:0000259" key="2">
    <source>
        <dbReference type="PROSITE" id="PS50206"/>
    </source>
</evidence>
<evidence type="ECO:0000313" key="4">
    <source>
        <dbReference type="Proteomes" id="UP000002432"/>
    </source>
</evidence>
<gene>
    <name evidence="3" type="ordered locus">Acid345_3928</name>
</gene>
<proteinExistence type="predicted"/>
<feature type="signal peptide" evidence="1">
    <location>
        <begin position="1"/>
        <end position="19"/>
    </location>
</feature>
<dbReference type="eggNOG" id="COG0607">
    <property type="taxonomic scope" value="Bacteria"/>
</dbReference>
<reference evidence="3 4" key="1">
    <citation type="journal article" date="2009" name="Appl. Environ. Microbiol.">
        <title>Three genomes from the phylum Acidobacteria provide insight into the lifestyles of these microorganisms in soils.</title>
        <authorList>
            <person name="Ward N.L."/>
            <person name="Challacombe J.F."/>
            <person name="Janssen P.H."/>
            <person name="Henrissat B."/>
            <person name="Coutinho P.M."/>
            <person name="Wu M."/>
            <person name="Xie G."/>
            <person name="Haft D.H."/>
            <person name="Sait M."/>
            <person name="Badger J."/>
            <person name="Barabote R.D."/>
            <person name="Bradley B."/>
            <person name="Brettin T.S."/>
            <person name="Brinkac L.M."/>
            <person name="Bruce D."/>
            <person name="Creasy T."/>
            <person name="Daugherty S.C."/>
            <person name="Davidsen T.M."/>
            <person name="DeBoy R.T."/>
            <person name="Detter J.C."/>
            <person name="Dodson R.J."/>
            <person name="Durkin A.S."/>
            <person name="Ganapathy A."/>
            <person name="Gwinn-Giglio M."/>
            <person name="Han C.S."/>
            <person name="Khouri H."/>
            <person name="Kiss H."/>
            <person name="Kothari S.P."/>
            <person name="Madupu R."/>
            <person name="Nelson K.E."/>
            <person name="Nelson W.C."/>
            <person name="Paulsen I."/>
            <person name="Penn K."/>
            <person name="Ren Q."/>
            <person name="Rosovitz M.J."/>
            <person name="Selengut J.D."/>
            <person name="Shrivastava S."/>
            <person name="Sullivan S.A."/>
            <person name="Tapia R."/>
            <person name="Thompson L.S."/>
            <person name="Watkins K.L."/>
            <person name="Yang Q."/>
            <person name="Yu C."/>
            <person name="Zafar N."/>
            <person name="Zhou L."/>
            <person name="Kuske C.R."/>
        </authorList>
    </citation>
    <scope>NUCLEOTIDE SEQUENCE [LARGE SCALE GENOMIC DNA]</scope>
    <source>
        <strain evidence="3 4">Ellin345</strain>
    </source>
</reference>
<name>Q1IJM2_KORVE</name>
<dbReference type="RefSeq" id="WP_011524727.1">
    <property type="nucleotide sequence ID" value="NC_008009.1"/>
</dbReference>
<dbReference type="KEGG" id="aba:Acid345_3928"/>
<dbReference type="PROSITE" id="PS50206">
    <property type="entry name" value="RHODANESE_3"/>
    <property type="match status" value="1"/>
</dbReference>
<dbReference type="Gene3D" id="3.40.250.10">
    <property type="entry name" value="Rhodanese-like domain"/>
    <property type="match status" value="1"/>
</dbReference>
<dbReference type="AlphaFoldDB" id="Q1IJM2"/>
<dbReference type="EMBL" id="CP000360">
    <property type="protein sequence ID" value="ABF42928.1"/>
    <property type="molecule type" value="Genomic_DNA"/>
</dbReference>
<organism evidence="3 4">
    <name type="scientific">Koribacter versatilis (strain Ellin345)</name>
    <dbReference type="NCBI Taxonomy" id="204669"/>
    <lineage>
        <taxon>Bacteria</taxon>
        <taxon>Pseudomonadati</taxon>
        <taxon>Acidobacteriota</taxon>
        <taxon>Terriglobia</taxon>
        <taxon>Terriglobales</taxon>
        <taxon>Candidatus Korobacteraceae</taxon>
        <taxon>Candidatus Korobacter</taxon>
    </lineage>
</organism>
<keyword evidence="4" id="KW-1185">Reference proteome</keyword>
<dbReference type="CDD" id="cd00158">
    <property type="entry name" value="RHOD"/>
    <property type="match status" value="1"/>
</dbReference>
<dbReference type="InterPro" id="IPR001763">
    <property type="entry name" value="Rhodanese-like_dom"/>
</dbReference>
<dbReference type="OrthoDB" id="121523at2"/>
<evidence type="ECO:0000256" key="1">
    <source>
        <dbReference type="SAM" id="SignalP"/>
    </source>
</evidence>
<evidence type="ECO:0000313" key="3">
    <source>
        <dbReference type="EMBL" id="ABF42928.1"/>
    </source>
</evidence>
<protein>
    <recommendedName>
        <fullName evidence="2">Rhodanese domain-containing protein</fullName>
    </recommendedName>
</protein>
<keyword evidence="1" id="KW-0732">Signal</keyword>
<dbReference type="EnsemblBacteria" id="ABF42928">
    <property type="protein sequence ID" value="ABF42928"/>
    <property type="gene ID" value="Acid345_3928"/>
</dbReference>
<dbReference type="InterPro" id="IPR036873">
    <property type="entry name" value="Rhodanese-like_dom_sf"/>
</dbReference>
<feature type="chain" id="PRO_5004190831" description="Rhodanese domain-containing protein" evidence="1">
    <location>
        <begin position="20"/>
        <end position="144"/>
    </location>
</feature>
<sequence length="144" mass="15623">MRTLVGFLALIAMSLPCWAADVETKYQVAPEDLVKQMQSAKAPLILNVGPQKLFEQAHIKGSEYIGAGSSAEGIAKLKERVKTLPKNAAIVLYCGCCPWDHCPNINPAFAALHEAGFTNVKVLFVAHNIGTDWVDKGYPVEKGK</sequence>
<dbReference type="Pfam" id="PF00581">
    <property type="entry name" value="Rhodanese"/>
    <property type="match status" value="1"/>
</dbReference>
<dbReference type="Proteomes" id="UP000002432">
    <property type="component" value="Chromosome"/>
</dbReference>
<dbReference type="STRING" id="204669.Acid345_3928"/>
<feature type="domain" description="Rhodanese" evidence="2">
    <location>
        <begin position="39"/>
        <end position="142"/>
    </location>
</feature>
<accession>Q1IJM2</accession>
<dbReference type="HOGENOM" id="CLU_148628_0_0_0"/>
<dbReference type="SUPFAM" id="SSF52821">
    <property type="entry name" value="Rhodanese/Cell cycle control phosphatase"/>
    <property type="match status" value="1"/>
</dbReference>